<reference evidence="1" key="1">
    <citation type="journal article" date="2014" name="Front. Microbiol.">
        <title>High frequency of phylogenetically diverse reductive dehalogenase-homologous genes in deep subseafloor sedimentary metagenomes.</title>
        <authorList>
            <person name="Kawai M."/>
            <person name="Futagami T."/>
            <person name="Toyoda A."/>
            <person name="Takaki Y."/>
            <person name="Nishi S."/>
            <person name="Hori S."/>
            <person name="Arai W."/>
            <person name="Tsubouchi T."/>
            <person name="Morono Y."/>
            <person name="Uchiyama I."/>
            <person name="Ito T."/>
            <person name="Fujiyama A."/>
            <person name="Inagaki F."/>
            <person name="Takami H."/>
        </authorList>
    </citation>
    <scope>NUCLEOTIDE SEQUENCE</scope>
    <source>
        <strain evidence="1">Expedition CK06-06</strain>
    </source>
</reference>
<sequence>MSSDQITLGSSELKAFATTGYSPGFYPDISFCTLRGGEIDKPRLRKKQTQSNPICQTLLNYNGINDSEMDRLLPSDYVPGNI</sequence>
<proteinExistence type="predicted"/>
<protein>
    <submittedName>
        <fullName evidence="1">Uncharacterized protein</fullName>
    </submittedName>
</protein>
<organism evidence="1">
    <name type="scientific">marine sediment metagenome</name>
    <dbReference type="NCBI Taxonomy" id="412755"/>
    <lineage>
        <taxon>unclassified sequences</taxon>
        <taxon>metagenomes</taxon>
        <taxon>ecological metagenomes</taxon>
    </lineage>
</organism>
<name>X0VMB4_9ZZZZ</name>
<gene>
    <name evidence="1" type="ORF">S01H1_33923</name>
</gene>
<evidence type="ECO:0000313" key="1">
    <source>
        <dbReference type="EMBL" id="GAG13623.1"/>
    </source>
</evidence>
<dbReference type="AlphaFoldDB" id="X0VMB4"/>
<accession>X0VMB4</accession>
<comment type="caution">
    <text evidence="1">The sequence shown here is derived from an EMBL/GenBank/DDBJ whole genome shotgun (WGS) entry which is preliminary data.</text>
</comment>
<dbReference type="EMBL" id="BARS01021090">
    <property type="protein sequence ID" value="GAG13623.1"/>
    <property type="molecule type" value="Genomic_DNA"/>
</dbReference>